<dbReference type="InterPro" id="IPR036812">
    <property type="entry name" value="NAD(P)_OxRdtase_dom_sf"/>
</dbReference>
<dbReference type="SUPFAM" id="SSF51430">
    <property type="entry name" value="NAD(P)-linked oxidoreductase"/>
    <property type="match status" value="1"/>
</dbReference>
<dbReference type="AlphaFoldDB" id="A0A0U5BAP0"/>
<evidence type="ECO:0000313" key="3">
    <source>
        <dbReference type="EMBL" id="BAU32820.1"/>
    </source>
</evidence>
<reference evidence="4" key="1">
    <citation type="submission" date="2015-12" db="EMBL/GenBank/DDBJ databases">
        <authorList>
            <person name="Shamseldin A."/>
            <person name="Moawad H."/>
            <person name="Abd El-Rahim W.M."/>
            <person name="Sadowsky M.J."/>
        </authorList>
    </citation>
    <scope>NUCLEOTIDE SEQUENCE [LARGE SCALE GENOMIC DNA]</scope>
    <source>
        <strain evidence="4">JAM AC0309</strain>
    </source>
</reference>
<dbReference type="InterPro" id="IPR023210">
    <property type="entry name" value="NADP_OxRdtase_dom"/>
</dbReference>
<dbReference type="Pfam" id="PF00248">
    <property type="entry name" value="Aldo_ket_red"/>
    <property type="match status" value="1"/>
</dbReference>
<protein>
    <submittedName>
        <fullName evidence="3">Aryl-alcohol dehydrogenase like protein</fullName>
    </submittedName>
</protein>
<keyword evidence="1" id="KW-0560">Oxidoreductase</keyword>
<dbReference type="PANTHER" id="PTHR43364:SF4">
    <property type="entry name" value="NAD(P)-LINKED OXIDOREDUCTASE SUPERFAMILY PROTEIN"/>
    <property type="match status" value="1"/>
</dbReference>
<organism evidence="3 4">
    <name type="scientific">Microcella alkaliphila</name>
    <dbReference type="NCBI Taxonomy" id="279828"/>
    <lineage>
        <taxon>Bacteria</taxon>
        <taxon>Bacillati</taxon>
        <taxon>Actinomycetota</taxon>
        <taxon>Actinomycetes</taxon>
        <taxon>Micrococcales</taxon>
        <taxon>Microbacteriaceae</taxon>
        <taxon>Microcella</taxon>
    </lineage>
</organism>
<dbReference type="KEGG" id="malk:MalAC0309_1975"/>
<dbReference type="GO" id="GO:0005829">
    <property type="term" value="C:cytosol"/>
    <property type="evidence" value="ECO:0007669"/>
    <property type="project" value="UniProtKB-ARBA"/>
</dbReference>
<dbReference type="FunFam" id="3.20.20.100:FF:000004">
    <property type="entry name" value="Oxidoreductase, aldo/keto reductase"/>
    <property type="match status" value="1"/>
</dbReference>
<dbReference type="Gene3D" id="3.20.20.100">
    <property type="entry name" value="NADP-dependent oxidoreductase domain"/>
    <property type="match status" value="1"/>
</dbReference>
<gene>
    <name evidence="3" type="ORF">MalAC0309_1975</name>
</gene>
<dbReference type="EMBL" id="AP017315">
    <property type="protein sequence ID" value="BAU32820.1"/>
    <property type="molecule type" value="Genomic_DNA"/>
</dbReference>
<evidence type="ECO:0000256" key="1">
    <source>
        <dbReference type="ARBA" id="ARBA00023002"/>
    </source>
</evidence>
<feature type="domain" description="NADP-dependent oxidoreductase" evidence="2">
    <location>
        <begin position="16"/>
        <end position="317"/>
    </location>
</feature>
<name>A0A0U5BAP0_9MICO</name>
<dbReference type="OrthoDB" id="9768793at2"/>
<dbReference type="CDD" id="cd19081">
    <property type="entry name" value="AKR_AKR9C1"/>
    <property type="match status" value="1"/>
</dbReference>
<evidence type="ECO:0000313" key="4">
    <source>
        <dbReference type="Proteomes" id="UP000218965"/>
    </source>
</evidence>
<dbReference type="PANTHER" id="PTHR43364">
    <property type="entry name" value="NADH-SPECIFIC METHYLGLYOXAL REDUCTASE-RELATED"/>
    <property type="match status" value="1"/>
</dbReference>
<dbReference type="Proteomes" id="UP000218965">
    <property type="component" value="Chromosome"/>
</dbReference>
<dbReference type="InterPro" id="IPR050523">
    <property type="entry name" value="AKR_Detox_Biosynth"/>
</dbReference>
<accession>A0A0U5BAP0</accession>
<dbReference type="GO" id="GO:0016491">
    <property type="term" value="F:oxidoreductase activity"/>
    <property type="evidence" value="ECO:0007669"/>
    <property type="project" value="UniProtKB-KW"/>
</dbReference>
<dbReference type="RefSeq" id="WP_096422252.1">
    <property type="nucleotide sequence ID" value="NZ_AP017315.1"/>
</dbReference>
<evidence type="ECO:0000259" key="2">
    <source>
        <dbReference type="Pfam" id="PF00248"/>
    </source>
</evidence>
<reference evidence="3 4" key="2">
    <citation type="submission" date="2016-01" db="EMBL/GenBank/DDBJ databases">
        <title>Microcella alkaliphila JAM AC0309 whole genome shotgun sequence.</title>
        <authorList>
            <person name="Kurata A."/>
            <person name="Hirose Y."/>
            <person name="Kishimoto N."/>
            <person name="Kobayashi T."/>
        </authorList>
    </citation>
    <scope>NUCLEOTIDE SEQUENCE [LARGE SCALE GENOMIC DNA]</scope>
    <source>
        <strain evidence="3 4">JAM AC0309</strain>
    </source>
</reference>
<sequence length="343" mass="36632">MRQRLLGHSGTAVSDLALGTMTFGAESDEATSHAILDAYAAAGGTLIDTADVYSAGESERIVGRWLAANPDAADGMIVATKGRFPMGQGPNDVGLSRRHLRRALAASLERLGVDHVDLYQFHAWDPLTPVEETLRFADDAIRAGDIAYYGWSNLTGWQLAEIVHTARAMGVPQPVTLQPQYNLLARELEFEVVPAAERYDVGLLPWGPLAGGWLTGKYTKDARPSGATRLGENPDRGMEAYDRKAGSDRTWAVLDALTAVAAEVDASPAQVALAWLVDRPTVTSVILGARTVGQLEANMAAASVTLSADQRARLDTVSAVHAPDYPYGELGIEQRSRGLGGGR</sequence>
<proteinExistence type="predicted"/>